<evidence type="ECO:0000313" key="3">
    <source>
        <dbReference type="EMBL" id="KAF1381004.1"/>
    </source>
</evidence>
<dbReference type="Proteomes" id="UP000465112">
    <property type="component" value="Chromosome 14"/>
</dbReference>
<evidence type="ECO:0000313" key="4">
    <source>
        <dbReference type="Proteomes" id="UP000465112"/>
    </source>
</evidence>
<proteinExistence type="predicted"/>
<accession>A0A6A5EZ86</accession>
<evidence type="ECO:0000256" key="1">
    <source>
        <dbReference type="SAM" id="MobiDB-lite"/>
    </source>
</evidence>
<feature type="chain" id="PRO_5025673105" evidence="2">
    <location>
        <begin position="24"/>
        <end position="138"/>
    </location>
</feature>
<feature type="signal peptide" evidence="2">
    <location>
        <begin position="1"/>
        <end position="23"/>
    </location>
</feature>
<evidence type="ECO:0000256" key="2">
    <source>
        <dbReference type="SAM" id="SignalP"/>
    </source>
</evidence>
<feature type="compositionally biased region" description="Polar residues" evidence="1">
    <location>
        <begin position="128"/>
        <end position="138"/>
    </location>
</feature>
<keyword evidence="4" id="KW-1185">Reference proteome</keyword>
<gene>
    <name evidence="3" type="ORF">PFLUV_G00169930</name>
</gene>
<feature type="region of interest" description="Disordered" evidence="1">
    <location>
        <begin position="109"/>
        <end position="138"/>
    </location>
</feature>
<name>A0A6A5EZ86_PERFL</name>
<protein>
    <submittedName>
        <fullName evidence="3">Uncharacterized protein</fullName>
    </submittedName>
</protein>
<keyword evidence="2" id="KW-0732">Signal</keyword>
<reference evidence="3 4" key="1">
    <citation type="submission" date="2019-06" db="EMBL/GenBank/DDBJ databases">
        <title>A chromosome-scale genome assembly of the European perch, Perca fluviatilis.</title>
        <authorList>
            <person name="Roques C."/>
            <person name="Zahm M."/>
            <person name="Cabau C."/>
            <person name="Klopp C."/>
            <person name="Bouchez O."/>
            <person name="Donnadieu C."/>
            <person name="Kuhl H."/>
            <person name="Gislard M."/>
            <person name="Guendouz S."/>
            <person name="Journot L."/>
            <person name="Haffray P."/>
            <person name="Bestin A."/>
            <person name="Morvezen R."/>
            <person name="Feron R."/>
            <person name="Wen M."/>
            <person name="Jouanno E."/>
            <person name="Herpin A."/>
            <person name="Schartl M."/>
            <person name="Postlethwait J."/>
            <person name="Schaerlinger B."/>
            <person name="Chardard D."/>
            <person name="Lecocq T."/>
            <person name="Poncet C."/>
            <person name="Jaffrelo L."/>
            <person name="Lampietro C."/>
            <person name="Guiguen Y."/>
        </authorList>
    </citation>
    <scope>NUCLEOTIDE SEQUENCE [LARGE SCALE GENOMIC DNA]</scope>
    <source>
        <tissue evidence="3">Blood</tissue>
    </source>
</reference>
<feature type="compositionally biased region" description="Basic residues" evidence="1">
    <location>
        <begin position="111"/>
        <end position="121"/>
    </location>
</feature>
<dbReference type="EMBL" id="VHII01000014">
    <property type="protein sequence ID" value="KAF1381004.1"/>
    <property type="molecule type" value="Genomic_DNA"/>
</dbReference>
<comment type="caution">
    <text evidence="3">The sequence shown here is derived from an EMBL/GenBank/DDBJ whole genome shotgun (WGS) entry which is preliminary data.</text>
</comment>
<organism evidence="3 4">
    <name type="scientific">Perca fluviatilis</name>
    <name type="common">European perch</name>
    <dbReference type="NCBI Taxonomy" id="8168"/>
    <lineage>
        <taxon>Eukaryota</taxon>
        <taxon>Metazoa</taxon>
        <taxon>Chordata</taxon>
        <taxon>Craniata</taxon>
        <taxon>Vertebrata</taxon>
        <taxon>Euteleostomi</taxon>
        <taxon>Actinopterygii</taxon>
        <taxon>Neopterygii</taxon>
        <taxon>Teleostei</taxon>
        <taxon>Neoteleostei</taxon>
        <taxon>Acanthomorphata</taxon>
        <taxon>Eupercaria</taxon>
        <taxon>Perciformes</taxon>
        <taxon>Percoidei</taxon>
        <taxon>Percidae</taxon>
        <taxon>Percinae</taxon>
        <taxon>Perca</taxon>
    </lineage>
</organism>
<sequence>MNGRTILLIGSIVFIVLVLKAAATVPKAEQRKECENVQLSCPKSLEAAVGDDITLDFHLEPRCDATNGQSKKAEQSPIPNRLDSDIGIGYARIAVFAALLEKYGTISTSSRRARRGRNKQQTRKEKNNNLINLSPDNI</sequence>
<dbReference type="AlphaFoldDB" id="A0A6A5EZ86"/>